<reference evidence="8" key="1">
    <citation type="submission" date="2023-10" db="EMBL/GenBank/DDBJ databases">
        <title>Genome assembly of Pristionchus species.</title>
        <authorList>
            <person name="Yoshida K."/>
            <person name="Sommer R.J."/>
        </authorList>
    </citation>
    <scope>NUCLEOTIDE SEQUENCE</scope>
    <source>
        <strain evidence="8">RS5133</strain>
    </source>
</reference>
<keyword evidence="5" id="KW-0963">Cytoplasm</keyword>
<keyword evidence="4" id="KW-1003">Cell membrane</keyword>
<dbReference type="Gene3D" id="1.20.120.1950">
    <property type="match status" value="1"/>
</dbReference>
<comment type="caution">
    <text evidence="8">The sequence shown here is derived from an EMBL/GenBank/DDBJ whole genome shotgun (WGS) entry which is preliminary data.</text>
</comment>
<dbReference type="InterPro" id="IPR053750">
    <property type="entry name" value="PDCD10_Homolog"/>
</dbReference>
<evidence type="ECO:0000256" key="3">
    <source>
        <dbReference type="ARBA" id="ARBA00009181"/>
    </source>
</evidence>
<evidence type="ECO:0000313" key="8">
    <source>
        <dbReference type="EMBL" id="GMT15629.1"/>
    </source>
</evidence>
<dbReference type="GO" id="GO:0090443">
    <property type="term" value="C:FAR/SIN/STRIPAK complex"/>
    <property type="evidence" value="ECO:0007669"/>
    <property type="project" value="TreeGrafter"/>
</dbReference>
<dbReference type="Pfam" id="PF06840">
    <property type="entry name" value="PDC10_C"/>
    <property type="match status" value="1"/>
</dbReference>
<feature type="domain" description="Programmed cell death protein 10 dimerisation" evidence="7">
    <location>
        <begin position="10"/>
        <end position="72"/>
    </location>
</feature>
<dbReference type="Proteomes" id="UP001432322">
    <property type="component" value="Unassembled WGS sequence"/>
</dbReference>
<dbReference type="GO" id="GO:0005886">
    <property type="term" value="C:plasma membrane"/>
    <property type="evidence" value="ECO:0007669"/>
    <property type="project" value="UniProtKB-SubCell"/>
</dbReference>
<comment type="subcellular location">
    <subcellularLocation>
        <location evidence="1">Cell membrane</location>
        <topology evidence="1">Peripheral membrane protein</topology>
    </subcellularLocation>
    <subcellularLocation>
        <location evidence="2">Cytoplasm</location>
    </subcellularLocation>
</comment>
<evidence type="ECO:0000256" key="4">
    <source>
        <dbReference type="ARBA" id="ARBA00022475"/>
    </source>
</evidence>
<name>A0AAV5VAW7_9BILA</name>
<keyword evidence="6" id="KW-0472">Membrane</keyword>
<feature type="non-terminal residue" evidence="8">
    <location>
        <position position="1"/>
    </location>
</feature>
<accession>A0AAV5VAW7</accession>
<dbReference type="AlphaFoldDB" id="A0AAV5VAW7"/>
<dbReference type="GO" id="GO:1903358">
    <property type="term" value="P:regulation of Golgi organization"/>
    <property type="evidence" value="ECO:0007669"/>
    <property type="project" value="TreeGrafter"/>
</dbReference>
<keyword evidence="9" id="KW-1185">Reference proteome</keyword>
<evidence type="ECO:0000256" key="1">
    <source>
        <dbReference type="ARBA" id="ARBA00004202"/>
    </source>
</evidence>
<comment type="similarity">
    <text evidence="3">Belongs to the PDCD10 family.</text>
</comment>
<evidence type="ECO:0000256" key="5">
    <source>
        <dbReference type="ARBA" id="ARBA00022490"/>
    </source>
</evidence>
<dbReference type="PANTHER" id="PTHR13250">
    <property type="entry name" value="TF-1 CELL APOPTOSIS RELATED PROTEIN-15"/>
    <property type="match status" value="1"/>
</dbReference>
<evidence type="ECO:0000313" key="9">
    <source>
        <dbReference type="Proteomes" id="UP001432322"/>
    </source>
</evidence>
<evidence type="ECO:0000256" key="2">
    <source>
        <dbReference type="ARBA" id="ARBA00004496"/>
    </source>
</evidence>
<dbReference type="GO" id="GO:0019901">
    <property type="term" value="F:protein kinase binding"/>
    <property type="evidence" value="ECO:0007669"/>
    <property type="project" value="TreeGrafter"/>
</dbReference>
<organism evidence="8 9">
    <name type="scientific">Pristionchus fissidentatus</name>
    <dbReference type="NCBI Taxonomy" id="1538716"/>
    <lineage>
        <taxon>Eukaryota</taxon>
        <taxon>Metazoa</taxon>
        <taxon>Ecdysozoa</taxon>
        <taxon>Nematoda</taxon>
        <taxon>Chromadorea</taxon>
        <taxon>Rhabditida</taxon>
        <taxon>Rhabditina</taxon>
        <taxon>Diplogasteromorpha</taxon>
        <taxon>Diplogasteroidea</taxon>
        <taxon>Neodiplogasteridae</taxon>
        <taxon>Pristionchus</taxon>
    </lineage>
</organism>
<dbReference type="Pfam" id="PF20929">
    <property type="entry name" value="PDCD10_N"/>
    <property type="match status" value="1"/>
</dbReference>
<evidence type="ECO:0000259" key="7">
    <source>
        <dbReference type="Pfam" id="PF20929"/>
    </source>
</evidence>
<dbReference type="InterPro" id="IPR048288">
    <property type="entry name" value="PDCD10_N"/>
</dbReference>
<dbReference type="InterPro" id="IPR009652">
    <property type="entry name" value="PDCD10"/>
</dbReference>
<sequence>SIIMNEEVGYLGAVTYQCLYSGVLDRVRQSMRADEKAPSAVHKLRGALKQSEANSPSFLFDLTKLLLADSGLNVNLQESFLRMQANASTDDLVVVGQENLEQFRELSSRAIALRRVLSRVPEEMSDRRTFLETIKEIASSIKKLLDATNDVITVVPAHAQTAVEKRKREFVHYSKRFSTTLKDYFRDQNAHQVSVSANQLIFQTSLIVKTLNDKLRRTA</sequence>
<dbReference type="PANTHER" id="PTHR13250:SF1">
    <property type="entry name" value="PROGRAMMED CELL DEATH PROTEIN 10"/>
    <property type="match status" value="1"/>
</dbReference>
<proteinExistence type="inferred from homology"/>
<dbReference type="GO" id="GO:0005737">
    <property type="term" value="C:cytoplasm"/>
    <property type="evidence" value="ECO:0007669"/>
    <property type="project" value="UniProtKB-SubCell"/>
</dbReference>
<dbReference type="EMBL" id="BTSY01000002">
    <property type="protein sequence ID" value="GMT15629.1"/>
    <property type="molecule type" value="Genomic_DNA"/>
</dbReference>
<gene>
    <name evidence="8" type="ORF">PFISCL1PPCAC_6926</name>
</gene>
<protein>
    <recommendedName>
        <fullName evidence="7">Programmed cell death protein 10 dimerisation domain-containing protein</fullName>
    </recommendedName>
</protein>
<evidence type="ECO:0000256" key="6">
    <source>
        <dbReference type="ARBA" id="ARBA00023136"/>
    </source>
</evidence>